<accession>A0A9D1GEC9</accession>
<evidence type="ECO:0000259" key="1">
    <source>
        <dbReference type="Pfam" id="PF13401"/>
    </source>
</evidence>
<feature type="domain" description="ORC1/DEAH AAA+ ATPase" evidence="1">
    <location>
        <begin position="91"/>
        <end position="207"/>
    </location>
</feature>
<dbReference type="AlphaFoldDB" id="A0A9D1GEC9"/>
<dbReference type="GO" id="GO:0016887">
    <property type="term" value="F:ATP hydrolysis activity"/>
    <property type="evidence" value="ECO:0007669"/>
    <property type="project" value="InterPro"/>
</dbReference>
<sequence length="284" mass="32072">MKTTEKEQIRSKLAEFCAIKGGQNKAANSMRGVSAATLSQVLNNNWELISDEMWRTIASQIGYDPRAWVVVETRGYKRMYGLLQDAQDNSLVFAVTGDAGCGKSEAIKSYASRNRNVYNLSCSEYWNRKHFMVELLQCMGIDSTGSTVPEMMSDIIIALKKKETPLVVLDEADKLSDQVLYFFISLYNKLEDRVGIMLCATDYLEKRIKKGVRTNRKGYKEIYSRVGRKFIPIQVVNGEDVAAVCIANGVSDPAAINEIIDDCDNDLRRVKRKIHAIKRRSTTK</sequence>
<dbReference type="Gene3D" id="3.40.50.300">
    <property type="entry name" value="P-loop containing nucleotide triphosphate hydrolases"/>
    <property type="match status" value="1"/>
</dbReference>
<dbReference type="InterPro" id="IPR049945">
    <property type="entry name" value="AAA_22"/>
</dbReference>
<keyword evidence="2" id="KW-0067">ATP-binding</keyword>
<proteinExistence type="predicted"/>
<dbReference type="Pfam" id="PF13401">
    <property type="entry name" value="AAA_22"/>
    <property type="match status" value="1"/>
</dbReference>
<evidence type="ECO:0000313" key="3">
    <source>
        <dbReference type="Proteomes" id="UP000886722"/>
    </source>
</evidence>
<dbReference type="GO" id="GO:0005524">
    <property type="term" value="F:ATP binding"/>
    <property type="evidence" value="ECO:0007669"/>
    <property type="project" value="UniProtKB-KW"/>
</dbReference>
<dbReference type="EMBL" id="DVKT01000045">
    <property type="protein sequence ID" value="HIT39560.1"/>
    <property type="molecule type" value="Genomic_DNA"/>
</dbReference>
<dbReference type="Proteomes" id="UP000886722">
    <property type="component" value="Unassembled WGS sequence"/>
</dbReference>
<dbReference type="SUPFAM" id="SSF52540">
    <property type="entry name" value="P-loop containing nucleoside triphosphate hydrolases"/>
    <property type="match status" value="1"/>
</dbReference>
<dbReference type="PANTHER" id="PTHR35894:SF5">
    <property type="entry name" value="MU-LIKE PROPHAGE FLUMU DNA TRANSPOSITION PROTEIN B"/>
    <property type="match status" value="1"/>
</dbReference>
<dbReference type="InterPro" id="IPR052026">
    <property type="entry name" value="ExeA_AAA_ATPase_DNA-bind"/>
</dbReference>
<name>A0A9D1GEC9_9BACT</name>
<dbReference type="InterPro" id="IPR027417">
    <property type="entry name" value="P-loop_NTPase"/>
</dbReference>
<protein>
    <submittedName>
        <fullName evidence="2">ATP-binding protein</fullName>
    </submittedName>
</protein>
<gene>
    <name evidence="2" type="ORF">IAD06_05935</name>
</gene>
<reference evidence="2" key="2">
    <citation type="journal article" date="2021" name="PeerJ">
        <title>Extensive microbial diversity within the chicken gut microbiome revealed by metagenomics and culture.</title>
        <authorList>
            <person name="Gilroy R."/>
            <person name="Ravi A."/>
            <person name="Getino M."/>
            <person name="Pursley I."/>
            <person name="Horton D.L."/>
            <person name="Alikhan N.F."/>
            <person name="Baker D."/>
            <person name="Gharbi K."/>
            <person name="Hall N."/>
            <person name="Watson M."/>
            <person name="Adriaenssens E.M."/>
            <person name="Foster-Nyarko E."/>
            <person name="Jarju S."/>
            <person name="Secka A."/>
            <person name="Antonio M."/>
            <person name="Oren A."/>
            <person name="Chaudhuri R.R."/>
            <person name="La Ragione R."/>
            <person name="Hildebrand F."/>
            <person name="Pallen M.J."/>
        </authorList>
    </citation>
    <scope>NUCLEOTIDE SEQUENCE</scope>
    <source>
        <strain evidence="2">21143</strain>
    </source>
</reference>
<dbReference type="PANTHER" id="PTHR35894">
    <property type="entry name" value="GENERAL SECRETION PATHWAY PROTEIN A-RELATED"/>
    <property type="match status" value="1"/>
</dbReference>
<keyword evidence="2" id="KW-0547">Nucleotide-binding</keyword>
<reference evidence="2" key="1">
    <citation type="submission" date="2020-10" db="EMBL/GenBank/DDBJ databases">
        <authorList>
            <person name="Gilroy R."/>
        </authorList>
    </citation>
    <scope>NUCLEOTIDE SEQUENCE</scope>
    <source>
        <strain evidence="2">21143</strain>
    </source>
</reference>
<comment type="caution">
    <text evidence="2">The sequence shown here is derived from an EMBL/GenBank/DDBJ whole genome shotgun (WGS) entry which is preliminary data.</text>
</comment>
<evidence type="ECO:0000313" key="2">
    <source>
        <dbReference type="EMBL" id="HIT39560.1"/>
    </source>
</evidence>
<organism evidence="2 3">
    <name type="scientific">Candidatus Caccoplasma intestinavium</name>
    <dbReference type="NCBI Taxonomy" id="2840716"/>
    <lineage>
        <taxon>Bacteria</taxon>
        <taxon>Pseudomonadati</taxon>
        <taxon>Bacteroidota</taxon>
        <taxon>Bacteroidia</taxon>
        <taxon>Bacteroidales</taxon>
        <taxon>Bacteroidaceae</taxon>
        <taxon>Bacteroidaceae incertae sedis</taxon>
        <taxon>Candidatus Caccoplasma</taxon>
    </lineage>
</organism>